<dbReference type="PANTHER" id="PTHR31672">
    <property type="entry name" value="BNACNNG10540D PROTEIN"/>
    <property type="match status" value="1"/>
</dbReference>
<evidence type="ECO:0000313" key="2">
    <source>
        <dbReference type="RefSeq" id="XP_056692579.1"/>
    </source>
</evidence>
<dbReference type="Gene3D" id="1.20.1280.50">
    <property type="match status" value="1"/>
</dbReference>
<proteinExistence type="predicted"/>
<accession>A0ABM3RAE7</accession>
<sequence length="401" mass="46167">MDAVKITSLYQRARKIKSKEEEAQQVEDQDVVVYLPEEVIFNLLLRLPASVLNNVMRYICRTWYDIISSPDFRRAHFEHSTHKGTSPGFLFVQQNVRSSYVSFVQPISTSGAVKVSNISFPWGSSLDVWDSYDGLCLIYNGGLISNSRYRDNFHVFYPTTNQYKSYSHPPPYSGGDPYDLRLARSLSRKYKLIYQNKYEKIDNNSVAILHILDIGNDFTSSTWRILPLEIGGERSVLHYEIVNIGAGVVHVLMCNLEPLYYLVEIDLETQVVNKIPNPPCYRQGVRPFFPKGRHLTALHYHNTMNELNVWTLSKTTRHDSATWSWTMLCNINLENATSLRQPCDVEPLAWFKHGNLLIFGSLEERKYVVLDVKTAKTTSFSMSPAFRWPLPTLVPYESLFA</sequence>
<keyword evidence="1" id="KW-1185">Reference proteome</keyword>
<gene>
    <name evidence="2" type="primary">LOC130467784</name>
</gene>
<organism evidence="1 2">
    <name type="scientific">Spinacia oleracea</name>
    <name type="common">Spinach</name>
    <dbReference type="NCBI Taxonomy" id="3562"/>
    <lineage>
        <taxon>Eukaryota</taxon>
        <taxon>Viridiplantae</taxon>
        <taxon>Streptophyta</taxon>
        <taxon>Embryophyta</taxon>
        <taxon>Tracheophyta</taxon>
        <taxon>Spermatophyta</taxon>
        <taxon>Magnoliopsida</taxon>
        <taxon>eudicotyledons</taxon>
        <taxon>Gunneridae</taxon>
        <taxon>Pentapetalae</taxon>
        <taxon>Caryophyllales</taxon>
        <taxon>Chenopodiaceae</taxon>
        <taxon>Chenopodioideae</taxon>
        <taxon>Anserineae</taxon>
        <taxon>Spinacia</taxon>
    </lineage>
</organism>
<dbReference type="InterPro" id="IPR036047">
    <property type="entry name" value="F-box-like_dom_sf"/>
</dbReference>
<dbReference type="InterPro" id="IPR050796">
    <property type="entry name" value="SCF_F-box_component"/>
</dbReference>
<evidence type="ECO:0008006" key="3">
    <source>
        <dbReference type="Google" id="ProtNLM"/>
    </source>
</evidence>
<reference evidence="2" key="2">
    <citation type="submission" date="2025-08" db="UniProtKB">
        <authorList>
            <consortium name="RefSeq"/>
        </authorList>
    </citation>
    <scope>IDENTIFICATION</scope>
    <source>
        <tissue evidence="2">Leaf</tissue>
    </source>
</reference>
<dbReference type="SUPFAM" id="SSF81383">
    <property type="entry name" value="F-box domain"/>
    <property type="match status" value="1"/>
</dbReference>
<dbReference type="PANTHER" id="PTHR31672:SF13">
    <property type="entry name" value="F-BOX PROTEIN CPR30-LIKE"/>
    <property type="match status" value="1"/>
</dbReference>
<dbReference type="RefSeq" id="XP_056692579.1">
    <property type="nucleotide sequence ID" value="XM_056836601.1"/>
</dbReference>
<dbReference type="GeneID" id="130467784"/>
<evidence type="ECO:0000313" key="1">
    <source>
        <dbReference type="Proteomes" id="UP000813463"/>
    </source>
</evidence>
<dbReference type="Proteomes" id="UP000813463">
    <property type="component" value="Chromosome 2"/>
</dbReference>
<protein>
    <recommendedName>
        <fullName evidence="3">F-box domain-containing protein</fullName>
    </recommendedName>
</protein>
<reference evidence="1" key="1">
    <citation type="journal article" date="2021" name="Nat. Commun.">
        <title>Genomic analyses provide insights into spinach domestication and the genetic basis of agronomic traits.</title>
        <authorList>
            <person name="Cai X."/>
            <person name="Sun X."/>
            <person name="Xu C."/>
            <person name="Sun H."/>
            <person name="Wang X."/>
            <person name="Ge C."/>
            <person name="Zhang Z."/>
            <person name="Wang Q."/>
            <person name="Fei Z."/>
            <person name="Jiao C."/>
            <person name="Wang Q."/>
        </authorList>
    </citation>
    <scope>NUCLEOTIDE SEQUENCE [LARGE SCALE GENOMIC DNA]</scope>
    <source>
        <strain evidence="1">cv. Varoflay</strain>
    </source>
</reference>
<name>A0ABM3RAE7_SPIOL</name>